<dbReference type="EMBL" id="JBCGDC010000011">
    <property type="protein sequence ID" value="MFB6392675.1"/>
    <property type="molecule type" value="Genomic_DNA"/>
</dbReference>
<organism evidence="1 2">
    <name type="scientific">Polymorphospora lycopeni</name>
    <dbReference type="NCBI Taxonomy" id="3140240"/>
    <lineage>
        <taxon>Bacteria</taxon>
        <taxon>Bacillati</taxon>
        <taxon>Actinomycetota</taxon>
        <taxon>Actinomycetes</taxon>
        <taxon>Micromonosporales</taxon>
        <taxon>Micromonosporaceae</taxon>
        <taxon>Polymorphospora</taxon>
    </lineage>
</organism>
<gene>
    <name evidence="1" type="ORF">AAFH96_06085</name>
</gene>
<reference evidence="1 2" key="1">
    <citation type="submission" date="2024-04" db="EMBL/GenBank/DDBJ databases">
        <title>Polymorphospora sp. isolated from Baiyangdian Lake in Xiong'an New Area.</title>
        <authorList>
            <person name="Zhang X."/>
            <person name="Liu J."/>
        </authorList>
    </citation>
    <scope>NUCLEOTIDE SEQUENCE [LARGE SCALE GENOMIC DNA]</scope>
    <source>
        <strain evidence="1 2">2-325</strain>
    </source>
</reference>
<evidence type="ECO:0000313" key="1">
    <source>
        <dbReference type="EMBL" id="MFB6392675.1"/>
    </source>
</evidence>
<accession>A0ABV5CKZ6</accession>
<protein>
    <recommendedName>
        <fullName evidence="3">DUF3592 domain-containing protein</fullName>
    </recommendedName>
</protein>
<keyword evidence="2" id="KW-1185">Reference proteome</keyword>
<sequence>MKIRRIAAADIRPGMKIRYAGSRHDAWREVANTYRPHFNCGGGRTIGVVYTDGTDGLPFKTAEFEVLEEVPYLLAAIDNRPTAEAAVGPILAAGLLALLGLAATPRIA</sequence>
<evidence type="ECO:0008006" key="3">
    <source>
        <dbReference type="Google" id="ProtNLM"/>
    </source>
</evidence>
<evidence type="ECO:0000313" key="2">
    <source>
        <dbReference type="Proteomes" id="UP001582793"/>
    </source>
</evidence>
<proteinExistence type="predicted"/>
<name>A0ABV5CKZ6_9ACTN</name>
<dbReference type="RefSeq" id="WP_375733391.1">
    <property type="nucleotide sequence ID" value="NZ_JBCGDC010000011.1"/>
</dbReference>
<dbReference type="Proteomes" id="UP001582793">
    <property type="component" value="Unassembled WGS sequence"/>
</dbReference>
<comment type="caution">
    <text evidence="1">The sequence shown here is derived from an EMBL/GenBank/DDBJ whole genome shotgun (WGS) entry which is preliminary data.</text>
</comment>